<accession>A0A494YR37</accession>
<proteinExistence type="predicted"/>
<dbReference type="Proteomes" id="UP000281813">
    <property type="component" value="Unassembled WGS sequence"/>
</dbReference>
<evidence type="ECO:0000313" key="2">
    <source>
        <dbReference type="EMBL" id="RKQ11177.1"/>
    </source>
</evidence>
<dbReference type="AlphaFoldDB" id="A0A494YR37"/>
<name>A0A494YR37_9BACI</name>
<gene>
    <name evidence="2" type="ORF">D8M05_19910</name>
</gene>
<evidence type="ECO:0000259" key="1">
    <source>
        <dbReference type="Pfam" id="PF22790"/>
    </source>
</evidence>
<organism evidence="2 3">
    <name type="scientific">Oceanobacillus bengalensis</name>
    <dbReference type="NCBI Taxonomy" id="1435466"/>
    <lineage>
        <taxon>Bacteria</taxon>
        <taxon>Bacillati</taxon>
        <taxon>Bacillota</taxon>
        <taxon>Bacilli</taxon>
        <taxon>Bacillales</taxon>
        <taxon>Bacillaceae</taxon>
        <taxon>Oceanobacillus</taxon>
    </lineage>
</organism>
<dbReference type="InterPro" id="IPR054467">
    <property type="entry name" value="YkoP-like_dom"/>
</dbReference>
<dbReference type="OrthoDB" id="1951946at2"/>
<feature type="domain" description="YkoP-like" evidence="1">
    <location>
        <begin position="4"/>
        <end position="182"/>
    </location>
</feature>
<protein>
    <recommendedName>
        <fullName evidence="1">YkoP-like domain-containing protein</fullName>
    </recommendedName>
</protein>
<keyword evidence="3" id="KW-1185">Reference proteome</keyword>
<dbReference type="EMBL" id="RBZO01000072">
    <property type="protein sequence ID" value="RKQ11177.1"/>
    <property type="molecule type" value="Genomic_DNA"/>
</dbReference>
<comment type="caution">
    <text evidence="2">The sequence shown here is derived from an EMBL/GenBank/DDBJ whole genome shotgun (WGS) entry which is preliminary data.</text>
</comment>
<evidence type="ECO:0000313" key="3">
    <source>
        <dbReference type="Proteomes" id="UP000281813"/>
    </source>
</evidence>
<sequence>MNIKEICISIWSMIDPLYFRFSRLDYIENQFGERTIMRVRLTKYKGRKITLSDGTIINKNDLLLKIHLHNVNLLKTIHAYDSDVRRAIVTYKNVQEAMPYLADYIQNRGYTERIKGLVGITTLHKGCKRLGFEVHPFQNRYYKSFKKIALFPIHLLSCTKLGKEMPVPLYLLMSTGVLLGKYSTQSLKGMGHN</sequence>
<dbReference type="Pfam" id="PF22790">
    <property type="entry name" value="YkoP"/>
    <property type="match status" value="1"/>
</dbReference>
<reference evidence="2 3" key="1">
    <citation type="journal article" date="2015" name="Antonie Van Leeuwenhoek">
        <title>Oceanobacillus bengalensis sp. nov., a bacterium isolated from seawater of the Bay of Bengal.</title>
        <authorList>
            <person name="Yongchang O."/>
            <person name="Xiang W."/>
            <person name="Wang G."/>
        </authorList>
    </citation>
    <scope>NUCLEOTIDE SEQUENCE [LARGE SCALE GENOMIC DNA]</scope>
    <source>
        <strain evidence="2 3">MCCC 1K00260</strain>
    </source>
</reference>
<dbReference type="RefSeq" id="WP_121134857.1">
    <property type="nucleotide sequence ID" value="NZ_JBHUFK010000044.1"/>
</dbReference>